<feature type="compositionally biased region" description="Pro residues" evidence="1">
    <location>
        <begin position="52"/>
        <end position="62"/>
    </location>
</feature>
<gene>
    <name evidence="4" type="ORF">JOE68_002504</name>
</gene>
<feature type="signal peptide" evidence="2">
    <location>
        <begin position="1"/>
        <end position="22"/>
    </location>
</feature>
<proteinExistence type="predicted"/>
<feature type="chain" id="PRO_5047368092" description="DUF4232 domain-containing protein" evidence="2">
    <location>
        <begin position="23"/>
        <end position="204"/>
    </location>
</feature>
<protein>
    <recommendedName>
        <fullName evidence="3">DUF4232 domain-containing protein</fullName>
    </recommendedName>
</protein>
<keyword evidence="5" id="KW-1185">Reference proteome</keyword>
<sequence length="204" mass="20426">MRRFAVCGALLALTACGSPRPAADQQALPSGPPPSASSASSTATTTLTSPVSPVPPPPPTSPTPDSTRCTAATLSGRVEPTEAAAGNRGGKLVVTNTGPAPCTLNGYSGFQLLDASGQPVATDLRRTRDPGPSPVTLAPQSSAAANLHWTVVPTGDEPVEQPCRPEAADAAAIPPDETQPLTVPWGLGPVCGGGKIEISAFYAA</sequence>
<dbReference type="EMBL" id="JAFBCL010000001">
    <property type="protein sequence ID" value="MBM7811639.1"/>
    <property type="molecule type" value="Genomic_DNA"/>
</dbReference>
<evidence type="ECO:0000313" key="5">
    <source>
        <dbReference type="Proteomes" id="UP001195724"/>
    </source>
</evidence>
<evidence type="ECO:0000256" key="1">
    <source>
        <dbReference type="SAM" id="MobiDB-lite"/>
    </source>
</evidence>
<evidence type="ECO:0000313" key="4">
    <source>
        <dbReference type="EMBL" id="MBM7811639.1"/>
    </source>
</evidence>
<reference evidence="4 5" key="1">
    <citation type="submission" date="2021-01" db="EMBL/GenBank/DDBJ databases">
        <title>Sequencing the genomes of 1000 actinobacteria strains.</title>
        <authorList>
            <person name="Klenk H.-P."/>
        </authorList>
    </citation>
    <scope>NUCLEOTIDE SEQUENCE [LARGE SCALE GENOMIC DNA]</scope>
    <source>
        <strain evidence="4 5">DSM 44581</strain>
    </source>
</reference>
<evidence type="ECO:0000259" key="3">
    <source>
        <dbReference type="Pfam" id="PF14016"/>
    </source>
</evidence>
<dbReference type="InterPro" id="IPR025326">
    <property type="entry name" value="DUF4232"/>
</dbReference>
<dbReference type="Pfam" id="PF14016">
    <property type="entry name" value="DUF4232"/>
    <property type="match status" value="1"/>
</dbReference>
<comment type="caution">
    <text evidence="4">The sequence shown here is derived from an EMBL/GenBank/DDBJ whole genome shotgun (WGS) entry which is preliminary data.</text>
</comment>
<organism evidence="4 5">
    <name type="scientific">Saccharothrix algeriensis</name>
    <dbReference type="NCBI Taxonomy" id="173560"/>
    <lineage>
        <taxon>Bacteria</taxon>
        <taxon>Bacillati</taxon>
        <taxon>Actinomycetota</taxon>
        <taxon>Actinomycetes</taxon>
        <taxon>Pseudonocardiales</taxon>
        <taxon>Pseudonocardiaceae</taxon>
        <taxon>Saccharothrix</taxon>
    </lineage>
</organism>
<keyword evidence="2" id="KW-0732">Signal</keyword>
<name>A0ABS2S6V5_9PSEU</name>
<dbReference type="RefSeq" id="WP_204842504.1">
    <property type="nucleotide sequence ID" value="NZ_JAFBCL010000001.1"/>
</dbReference>
<evidence type="ECO:0000256" key="2">
    <source>
        <dbReference type="SAM" id="SignalP"/>
    </source>
</evidence>
<feature type="domain" description="DUF4232" evidence="3">
    <location>
        <begin position="69"/>
        <end position="201"/>
    </location>
</feature>
<accession>A0ABS2S6V5</accession>
<feature type="region of interest" description="Disordered" evidence="1">
    <location>
        <begin position="19"/>
        <end position="68"/>
    </location>
</feature>
<dbReference type="PROSITE" id="PS51257">
    <property type="entry name" value="PROKAR_LIPOPROTEIN"/>
    <property type="match status" value="1"/>
</dbReference>
<feature type="compositionally biased region" description="Low complexity" evidence="1">
    <location>
        <begin position="36"/>
        <end position="51"/>
    </location>
</feature>
<dbReference type="Proteomes" id="UP001195724">
    <property type="component" value="Unassembled WGS sequence"/>
</dbReference>